<evidence type="ECO:0000313" key="1">
    <source>
        <dbReference type="EMBL" id="VFK20363.1"/>
    </source>
</evidence>
<gene>
    <name evidence="1" type="ORF">BECKLFY1418C_GA0070996_107113</name>
</gene>
<sequence length="159" mass="18287">MRLSLFELESKHYRELQPIFDKALADIYFEKEAKRLGKTKGAIRAERLAMPEPDEKDIRALYESRKDLIGKPYEAVRHHIVRALRKKQVREKKAELGVAYREKSAFRVLLPPPVPPFFAIDTTGAPVKGNPDAEVTIVEYCRIPMFALQDCWRIPGSGH</sequence>
<organism evidence="1">
    <name type="scientific">Candidatus Kentrum sp. LFY</name>
    <dbReference type="NCBI Taxonomy" id="2126342"/>
    <lineage>
        <taxon>Bacteria</taxon>
        <taxon>Pseudomonadati</taxon>
        <taxon>Pseudomonadota</taxon>
        <taxon>Gammaproteobacteria</taxon>
        <taxon>Candidatus Kentrum</taxon>
    </lineage>
</organism>
<dbReference type="AlphaFoldDB" id="A0A450WTH5"/>
<proteinExistence type="predicted"/>
<reference evidence="1" key="1">
    <citation type="submission" date="2019-02" db="EMBL/GenBank/DDBJ databases">
        <authorList>
            <person name="Gruber-Vodicka R. H."/>
            <person name="Seah K. B. B."/>
        </authorList>
    </citation>
    <scope>NUCLEOTIDE SEQUENCE</scope>
    <source>
        <strain evidence="1">BECK_BY7</strain>
    </source>
</reference>
<dbReference type="EMBL" id="CAADFN010000071">
    <property type="protein sequence ID" value="VFK20363.1"/>
    <property type="molecule type" value="Genomic_DNA"/>
</dbReference>
<protein>
    <submittedName>
        <fullName evidence="1">Uncharacterized protein</fullName>
    </submittedName>
</protein>
<name>A0A450WTH5_9GAMM</name>
<accession>A0A450WTH5</accession>